<feature type="region of interest" description="Disordered" evidence="1">
    <location>
        <begin position="1"/>
        <end position="20"/>
    </location>
</feature>
<dbReference type="InterPro" id="IPR057895">
    <property type="entry name" value="Mom"/>
</dbReference>
<dbReference type="Proteomes" id="UP000217076">
    <property type="component" value="Unassembled WGS sequence"/>
</dbReference>
<dbReference type="AlphaFoldDB" id="A0A1G8EVQ0"/>
<evidence type="ECO:0000313" key="3">
    <source>
        <dbReference type="Proteomes" id="UP000217076"/>
    </source>
</evidence>
<proteinExistence type="predicted"/>
<name>A0A1G8EVQ0_9PROT</name>
<dbReference type="Pfam" id="PF25680">
    <property type="entry name" value="Mom"/>
    <property type="match status" value="1"/>
</dbReference>
<sequence length="251" mass="28458">MASRPLHHPPLPGLIRRPTGDQPGYIHGSQALAGFGCRDFYIATIPRRQAVEIITQNHYSGRAVNNAYVHLGVFLEGSLVGVLQFGYSMNPKHAGKVVANTGITEHLELNRMWLDDRAPRNSESRALSFAIKFIRRACPAVRWIQSFADERCGRLGVVYQAANFLYLGSHLTRFYDLDGETYHPMLLTAHKKGGRRGAHLRANLDRAQPRRLRQYRYIYFVKKSARRDLKMLPKPYPKASEGPSGMTISRE</sequence>
<organism evidence="2 3">
    <name type="scientific">Roseospirillum parvum</name>
    <dbReference type="NCBI Taxonomy" id="83401"/>
    <lineage>
        <taxon>Bacteria</taxon>
        <taxon>Pseudomonadati</taxon>
        <taxon>Pseudomonadota</taxon>
        <taxon>Alphaproteobacteria</taxon>
        <taxon>Rhodospirillales</taxon>
        <taxon>Rhodospirillaceae</taxon>
        <taxon>Roseospirillum</taxon>
    </lineage>
</organism>
<dbReference type="EMBL" id="FNCV01000011">
    <property type="protein sequence ID" value="SDH73958.1"/>
    <property type="molecule type" value="Genomic_DNA"/>
</dbReference>
<accession>A0A1G8EVQ0</accession>
<evidence type="ECO:0000313" key="2">
    <source>
        <dbReference type="EMBL" id="SDH73958.1"/>
    </source>
</evidence>
<evidence type="ECO:0000256" key="1">
    <source>
        <dbReference type="SAM" id="MobiDB-lite"/>
    </source>
</evidence>
<reference evidence="3" key="1">
    <citation type="submission" date="2016-10" db="EMBL/GenBank/DDBJ databases">
        <authorList>
            <person name="Varghese N."/>
            <person name="Submissions S."/>
        </authorList>
    </citation>
    <scope>NUCLEOTIDE SEQUENCE [LARGE SCALE GENOMIC DNA]</scope>
    <source>
        <strain evidence="3">930I</strain>
    </source>
</reference>
<dbReference type="RefSeq" id="WP_218119565.1">
    <property type="nucleotide sequence ID" value="NZ_FNCV01000011.1"/>
</dbReference>
<gene>
    <name evidence="2" type="ORF">SAMN05421742_11156</name>
</gene>
<keyword evidence="3" id="KW-1185">Reference proteome</keyword>
<protein>
    <submittedName>
        <fullName evidence="2">Uncharacterized protein</fullName>
    </submittedName>
</protein>